<dbReference type="Proteomes" id="UP001589867">
    <property type="component" value="Unassembled WGS sequence"/>
</dbReference>
<organism evidence="3 4">
    <name type="scientific">Phytohabitans kaempferiae</name>
    <dbReference type="NCBI Taxonomy" id="1620943"/>
    <lineage>
        <taxon>Bacteria</taxon>
        <taxon>Bacillati</taxon>
        <taxon>Actinomycetota</taxon>
        <taxon>Actinomycetes</taxon>
        <taxon>Micromonosporales</taxon>
        <taxon>Micromonosporaceae</taxon>
    </lineage>
</organism>
<dbReference type="Pfam" id="PF10442">
    <property type="entry name" value="FIST_C"/>
    <property type="match status" value="1"/>
</dbReference>
<dbReference type="InterPro" id="IPR013702">
    <property type="entry name" value="FIST_domain_N"/>
</dbReference>
<dbReference type="RefSeq" id="WP_377251627.1">
    <property type="nucleotide sequence ID" value="NZ_JBHLUH010000025.1"/>
</dbReference>
<dbReference type="PANTHER" id="PTHR40252">
    <property type="entry name" value="BLR0328 PROTEIN"/>
    <property type="match status" value="1"/>
</dbReference>
<comment type="caution">
    <text evidence="3">The sequence shown here is derived from an EMBL/GenBank/DDBJ whole genome shotgun (WGS) entry which is preliminary data.</text>
</comment>
<dbReference type="SMART" id="SM00897">
    <property type="entry name" value="FIST"/>
    <property type="match status" value="1"/>
</dbReference>
<evidence type="ECO:0000259" key="2">
    <source>
        <dbReference type="SMART" id="SM01204"/>
    </source>
</evidence>
<reference evidence="3 4" key="1">
    <citation type="submission" date="2024-09" db="EMBL/GenBank/DDBJ databases">
        <authorList>
            <person name="Sun Q."/>
            <person name="Mori K."/>
        </authorList>
    </citation>
    <scope>NUCLEOTIDE SEQUENCE [LARGE SCALE GENOMIC DNA]</scope>
    <source>
        <strain evidence="3 4">TBRC 3947</strain>
    </source>
</reference>
<keyword evidence="4" id="KW-1185">Reference proteome</keyword>
<dbReference type="EMBL" id="JBHLUH010000025">
    <property type="protein sequence ID" value="MFC0529153.1"/>
    <property type="molecule type" value="Genomic_DNA"/>
</dbReference>
<dbReference type="SMART" id="SM01204">
    <property type="entry name" value="FIST_C"/>
    <property type="match status" value="1"/>
</dbReference>
<dbReference type="InterPro" id="IPR019494">
    <property type="entry name" value="FIST_C"/>
</dbReference>
<dbReference type="Pfam" id="PF08495">
    <property type="entry name" value="FIST"/>
    <property type="match status" value="1"/>
</dbReference>
<feature type="domain" description="FIST" evidence="1">
    <location>
        <begin position="37"/>
        <end position="242"/>
    </location>
</feature>
<proteinExistence type="predicted"/>
<dbReference type="PANTHER" id="PTHR40252:SF2">
    <property type="entry name" value="BLR0328 PROTEIN"/>
    <property type="match status" value="1"/>
</dbReference>
<evidence type="ECO:0000313" key="4">
    <source>
        <dbReference type="Proteomes" id="UP001589867"/>
    </source>
</evidence>
<sequence>MATSRLLTGIGASGLADSREAGHAAASAAVGQLGGASPTLVMVYSSVRYHLADLLAGVRGVTGEAPLVGATSSGHFHDGVLTQPGEGVVVLVLGPGPYRFGVSSTTGLRADAFTAGREIARASRDAARRAAGEGGSEGLGHAAILLLSDGLAGHQQTLLSGVHRVAGASVPVAGGAAGDDRRLEETFVFHDGEVLADAAVAVWIDSPHQLDVMVAQGWRPVSLPLLVTRVEGTVVHEIGGRPALDVFREYFPSGEVEQALRYAPVDGWPRTHALGLIEPDGTQLIRGAYLDDKGRVNTFAPLPPYSAVQIMACEPDDLLGVADGIAADAVAGRDPGVLLVYSCVARLDILRDRGGEEASRLHAAASGVPTFGFFTYGEFARTSSVAGYHNATVAAIAL</sequence>
<feature type="domain" description="FIST C-domain" evidence="2">
    <location>
        <begin position="243"/>
        <end position="382"/>
    </location>
</feature>
<accession>A0ABV6M3R3</accession>
<gene>
    <name evidence="3" type="ORF">ACFFIA_15960</name>
</gene>
<evidence type="ECO:0000259" key="1">
    <source>
        <dbReference type="SMART" id="SM00897"/>
    </source>
</evidence>
<name>A0ABV6M3R3_9ACTN</name>
<protein>
    <submittedName>
        <fullName evidence="3">FIST signal transduction protein</fullName>
    </submittedName>
</protein>
<evidence type="ECO:0000313" key="3">
    <source>
        <dbReference type="EMBL" id="MFC0529153.1"/>
    </source>
</evidence>